<sequence>MENLESLVEQLIEKLKEEKECLIFSIKDSSYCDKLVEVVEEKRKLLSKISRYNKKDFEGLEEKLQEIKRLSDINLNLAVNNAQFIDELFGAIFEEPQKYDQSGAVKQNQKGLFNKKI</sequence>
<dbReference type="EMBL" id="JAACYA010000002">
    <property type="protein sequence ID" value="MBK3332498.1"/>
    <property type="molecule type" value="Genomic_DNA"/>
</dbReference>
<protein>
    <recommendedName>
        <fullName evidence="4">Flagellar protein FlgN</fullName>
    </recommendedName>
</protein>
<feature type="coiled-coil region" evidence="1">
    <location>
        <begin position="1"/>
        <end position="55"/>
    </location>
</feature>
<comment type="caution">
    <text evidence="2">The sequence shown here is derived from an EMBL/GenBank/DDBJ whole genome shotgun (WGS) entry which is preliminary data.</text>
</comment>
<evidence type="ECO:0000313" key="3">
    <source>
        <dbReference type="Proteomes" id="UP000772812"/>
    </source>
</evidence>
<dbReference type="Proteomes" id="UP000772812">
    <property type="component" value="Unassembled WGS sequence"/>
</dbReference>
<keyword evidence="1" id="KW-0175">Coiled coil</keyword>
<organism evidence="2 3">
    <name type="scientific">Persephonella atlantica</name>
    <dbReference type="NCBI Taxonomy" id="2699429"/>
    <lineage>
        <taxon>Bacteria</taxon>
        <taxon>Pseudomonadati</taxon>
        <taxon>Aquificota</taxon>
        <taxon>Aquificia</taxon>
        <taxon>Aquificales</taxon>
        <taxon>Hydrogenothermaceae</taxon>
        <taxon>Persephonella</taxon>
    </lineage>
</organism>
<accession>A0ABS1GHT6</accession>
<reference evidence="2 3" key="1">
    <citation type="journal article" date="2021" name="Syst. Appl. Microbiol.">
        <title>Persephonella atlantica sp. nov.: How to adapt to physico-chemical gradients in high temperature hydrothermal habitats.</title>
        <authorList>
            <person name="Francois D.X."/>
            <person name="Godfroy A."/>
            <person name="Mathien C."/>
            <person name="Aube J."/>
            <person name="Cathalot C."/>
            <person name="Lesongeur F."/>
            <person name="L'Haridon S."/>
            <person name="Philippon X."/>
            <person name="Roussel E.G."/>
        </authorList>
    </citation>
    <scope>NUCLEOTIDE SEQUENCE [LARGE SCALE GENOMIC DNA]</scope>
    <source>
        <strain evidence="2 3">MO1340</strain>
    </source>
</reference>
<proteinExistence type="predicted"/>
<evidence type="ECO:0000313" key="2">
    <source>
        <dbReference type="EMBL" id="MBK3332498.1"/>
    </source>
</evidence>
<dbReference type="RefSeq" id="WP_200673922.1">
    <property type="nucleotide sequence ID" value="NZ_JAACYA010000002.1"/>
</dbReference>
<name>A0ABS1GHT6_9AQUI</name>
<keyword evidence="3" id="KW-1185">Reference proteome</keyword>
<evidence type="ECO:0000256" key="1">
    <source>
        <dbReference type="SAM" id="Coils"/>
    </source>
</evidence>
<gene>
    <name evidence="2" type="ORF">GWK41_05405</name>
</gene>
<evidence type="ECO:0008006" key="4">
    <source>
        <dbReference type="Google" id="ProtNLM"/>
    </source>
</evidence>